<dbReference type="GO" id="GO:1990904">
    <property type="term" value="C:ribonucleoprotein complex"/>
    <property type="evidence" value="ECO:0007669"/>
    <property type="project" value="UniProtKB-KW"/>
</dbReference>
<dbReference type="Gene3D" id="2.40.150.20">
    <property type="entry name" value="Ribosomal protein L14"/>
    <property type="match status" value="1"/>
</dbReference>
<dbReference type="GeneID" id="38573513"/>
<dbReference type="GO" id="GO:0005840">
    <property type="term" value="C:ribosome"/>
    <property type="evidence" value="ECO:0007669"/>
    <property type="project" value="UniProtKB-KW"/>
</dbReference>
<dbReference type="InterPro" id="IPR036853">
    <property type="entry name" value="Ribosomal_uL14_sf"/>
</dbReference>
<evidence type="ECO:0000256" key="2">
    <source>
        <dbReference type="ARBA" id="ARBA00022980"/>
    </source>
</evidence>
<dbReference type="InterPro" id="IPR000218">
    <property type="entry name" value="Ribosomal_uL14"/>
</dbReference>
<evidence type="ECO:0000256" key="1">
    <source>
        <dbReference type="ARBA" id="ARBA00010745"/>
    </source>
</evidence>
<geneLocation type="mitochondrion" evidence="4"/>
<dbReference type="EMBL" id="MH730971">
    <property type="protein sequence ID" value="AYP41039.1"/>
    <property type="molecule type" value="Genomic_DNA"/>
</dbReference>
<dbReference type="GO" id="GO:0003735">
    <property type="term" value="F:structural constituent of ribosome"/>
    <property type="evidence" value="ECO:0007669"/>
    <property type="project" value="InterPro"/>
</dbReference>
<proteinExistence type="inferred from homology"/>
<dbReference type="AlphaFoldDB" id="A0A3G2ZNP6"/>
<protein>
    <submittedName>
        <fullName evidence="4">Ribsomal protein L14</fullName>
    </submittedName>
</protein>
<gene>
    <name evidence="4" type="primary">rpl14</name>
</gene>
<keyword evidence="2" id="KW-0689">Ribosomal protein</keyword>
<keyword evidence="3" id="KW-0687">Ribonucleoprotein</keyword>
<accession>A0A3G2ZNP6</accession>
<organism evidence="4">
    <name type="scientific">Ulva expansa</name>
    <dbReference type="NCBI Taxonomy" id="2293988"/>
    <lineage>
        <taxon>Eukaryota</taxon>
        <taxon>Viridiplantae</taxon>
        <taxon>Chlorophyta</taxon>
        <taxon>core chlorophytes</taxon>
        <taxon>Ulvophyceae</taxon>
        <taxon>OUU clade</taxon>
        <taxon>Ulvales</taxon>
        <taxon>Ulvaceae</taxon>
        <taxon>Ulva</taxon>
    </lineage>
</organism>
<dbReference type="GO" id="GO:0006412">
    <property type="term" value="P:translation"/>
    <property type="evidence" value="ECO:0007669"/>
    <property type="project" value="InterPro"/>
</dbReference>
<dbReference type="SMART" id="SM01374">
    <property type="entry name" value="Ribosomal_L14"/>
    <property type="match status" value="1"/>
</dbReference>
<dbReference type="Pfam" id="PF00238">
    <property type="entry name" value="Ribosomal_L14"/>
    <property type="match status" value="1"/>
</dbReference>
<evidence type="ECO:0000313" key="4">
    <source>
        <dbReference type="EMBL" id="AYP41039.1"/>
    </source>
</evidence>
<dbReference type="RefSeq" id="YP_009546839.1">
    <property type="nucleotide sequence ID" value="NC_040163.1"/>
</dbReference>
<evidence type="ECO:0000256" key="3">
    <source>
        <dbReference type="ARBA" id="ARBA00023274"/>
    </source>
</evidence>
<sequence length="159" mass="17641">MIQTQTKISIKDNSDFLQGQCINFNKKKVKKAAKIGHCVKVSISNVKPTVLNRQEYKKSAGLKASIVNIKKNSLQDLLLVQVKALTYRKDGSTIQFYSNCGVCVVFKKAGAGAGAKTKKQHQLAFKRVNTTVPFELKNKIHAQKFKAAHNVIKVAKNLL</sequence>
<comment type="similarity">
    <text evidence="1">Belongs to the universal ribosomal protein uL14 family.</text>
</comment>
<reference evidence="4" key="1">
    <citation type="journal article" date="2018" name="Mitochondrial DNA Part B Resour">
        <title>Mitogenome analysis of a green tide forming Ulva from California, USA confirms its identity as Ulva expansa (Ulvaceae, Chlorophyta).</title>
        <authorList>
            <person name="Hughey J.R."/>
            <person name="Miller K.A."/>
            <person name="Gabrielson P.W."/>
        </authorList>
    </citation>
    <scope>NUCLEOTIDE SEQUENCE</scope>
</reference>
<name>A0A3G2ZNP6_9CHLO</name>
<keyword evidence="4" id="KW-0496">Mitochondrion</keyword>
<dbReference type="SUPFAM" id="SSF50193">
    <property type="entry name" value="Ribosomal protein L14"/>
    <property type="match status" value="1"/>
</dbReference>